<accession>A0AAP0KXE6</accession>
<dbReference type="AlphaFoldDB" id="A0AAP0KXE6"/>
<comment type="caution">
    <text evidence="1">The sequence shown here is derived from an EMBL/GenBank/DDBJ whole genome shotgun (WGS) entry which is preliminary data.</text>
</comment>
<name>A0AAP0KXE6_9MAGN</name>
<sequence length="101" mass="11875">MLIEKQISRNQATLEENESILAHQNSTTKRKSFEHLQDLRRRIDISSLHLHFPSGVYHLLITTFHKSIERGMKKELTMLIINFHSYLIICSPSNVCLNKRM</sequence>
<evidence type="ECO:0000313" key="2">
    <source>
        <dbReference type="Proteomes" id="UP001420932"/>
    </source>
</evidence>
<reference evidence="1 2" key="1">
    <citation type="submission" date="2024-01" db="EMBL/GenBank/DDBJ databases">
        <title>Genome assemblies of Stephania.</title>
        <authorList>
            <person name="Yang L."/>
        </authorList>
    </citation>
    <scope>NUCLEOTIDE SEQUENCE [LARGE SCALE GENOMIC DNA]</scope>
    <source>
        <strain evidence="1">YNDBR</strain>
        <tissue evidence="1">Leaf</tissue>
    </source>
</reference>
<evidence type="ECO:0000313" key="1">
    <source>
        <dbReference type="EMBL" id="KAK9160572.1"/>
    </source>
</evidence>
<proteinExistence type="predicted"/>
<gene>
    <name evidence="1" type="ORF">Syun_006913</name>
</gene>
<keyword evidence="2" id="KW-1185">Reference proteome</keyword>
<dbReference type="EMBL" id="JBBNAF010000003">
    <property type="protein sequence ID" value="KAK9160572.1"/>
    <property type="molecule type" value="Genomic_DNA"/>
</dbReference>
<protein>
    <submittedName>
        <fullName evidence="1">Uncharacterized protein</fullName>
    </submittedName>
</protein>
<dbReference type="Proteomes" id="UP001420932">
    <property type="component" value="Unassembled WGS sequence"/>
</dbReference>
<organism evidence="1 2">
    <name type="scientific">Stephania yunnanensis</name>
    <dbReference type="NCBI Taxonomy" id="152371"/>
    <lineage>
        <taxon>Eukaryota</taxon>
        <taxon>Viridiplantae</taxon>
        <taxon>Streptophyta</taxon>
        <taxon>Embryophyta</taxon>
        <taxon>Tracheophyta</taxon>
        <taxon>Spermatophyta</taxon>
        <taxon>Magnoliopsida</taxon>
        <taxon>Ranunculales</taxon>
        <taxon>Menispermaceae</taxon>
        <taxon>Menispermoideae</taxon>
        <taxon>Cissampelideae</taxon>
        <taxon>Stephania</taxon>
    </lineage>
</organism>